<evidence type="ECO:0000313" key="11">
    <source>
        <dbReference type="EMBL" id="QJC27422.1"/>
    </source>
</evidence>
<dbReference type="Gene3D" id="3.55.40.20">
    <property type="entry name" value="Iron/manganese superoxide dismutase, C-terminal domain"/>
    <property type="match status" value="1"/>
</dbReference>
<dbReference type="InterPro" id="IPR001189">
    <property type="entry name" value="Mn/Fe_SOD"/>
</dbReference>
<dbReference type="PIRSF" id="PIRSF000349">
    <property type="entry name" value="SODismutase"/>
    <property type="match status" value="1"/>
</dbReference>
<proteinExistence type="inferred from homology"/>
<reference evidence="11 12" key="1">
    <citation type="journal article" date="2020" name="Pathogens">
        <title>First Whole Genome Sequence of Anaplasma platys, an Obligate Intracellular Rickettsial Pathogen of Dogs.</title>
        <authorList>
            <person name="Llanes A."/>
            <person name="Rajeev S."/>
        </authorList>
    </citation>
    <scope>NUCLEOTIDE SEQUENCE [LARGE SCALE GENOMIC DNA]</scope>
    <source>
        <strain evidence="11 12">S3</strain>
    </source>
</reference>
<comment type="catalytic activity">
    <reaction evidence="6">
        <text>2 superoxide + 2 H(+) = H2O2 + O2</text>
        <dbReference type="Rhea" id="RHEA:20696"/>
        <dbReference type="ChEBI" id="CHEBI:15378"/>
        <dbReference type="ChEBI" id="CHEBI:15379"/>
        <dbReference type="ChEBI" id="CHEBI:16240"/>
        <dbReference type="ChEBI" id="CHEBI:18421"/>
        <dbReference type="EC" id="1.15.1.1"/>
    </reaction>
    <physiologicalReaction direction="left-to-right" evidence="6">
        <dbReference type="Rhea" id="RHEA:20697"/>
    </physiologicalReaction>
</comment>
<feature type="binding site" evidence="7">
    <location>
        <position position="80"/>
    </location>
    <ligand>
        <name>Mn(2+)</name>
        <dbReference type="ChEBI" id="CHEBI:29035"/>
    </ligand>
</feature>
<evidence type="ECO:0000256" key="6">
    <source>
        <dbReference type="ARBA" id="ARBA00047393"/>
    </source>
</evidence>
<comment type="cofactor">
    <cofactor evidence="1">
        <name>Fe(3+)</name>
        <dbReference type="ChEBI" id="CHEBI:29034"/>
    </cofactor>
</comment>
<dbReference type="PANTHER" id="PTHR42769:SF3">
    <property type="entry name" value="SUPEROXIDE DISMUTASE [FE] 2, CHLOROPLASTIC"/>
    <property type="match status" value="1"/>
</dbReference>
<evidence type="ECO:0000256" key="7">
    <source>
        <dbReference type="PIRSR" id="PIRSR000349-1"/>
    </source>
</evidence>
<evidence type="ECO:0000256" key="3">
    <source>
        <dbReference type="ARBA" id="ARBA00022723"/>
    </source>
</evidence>
<evidence type="ECO:0000256" key="5">
    <source>
        <dbReference type="ARBA" id="ARBA00024318"/>
    </source>
</evidence>
<dbReference type="EMBL" id="CP046391">
    <property type="protein sequence ID" value="QJC27422.1"/>
    <property type="molecule type" value="Genomic_DNA"/>
</dbReference>
<dbReference type="SUPFAM" id="SSF54719">
    <property type="entry name" value="Fe,Mn superoxide dismutase (SOD), C-terminal domain"/>
    <property type="match status" value="1"/>
</dbReference>
<comment type="function">
    <text evidence="5">Destroys superoxide anion radicals which are normally produced within the cells and which are toxic to biological systems. Catalyzes the dismutation of superoxide anion radicals into O2 and H2O2 by successive reduction and oxidation of the transition metal ion at the active site.</text>
</comment>
<dbReference type="AlphaFoldDB" id="A0A858PXX3"/>
<dbReference type="InterPro" id="IPR019833">
    <property type="entry name" value="Mn/Fe_SOD_BS"/>
</dbReference>
<dbReference type="InterPro" id="IPR019832">
    <property type="entry name" value="Mn/Fe_SOD_C"/>
</dbReference>
<feature type="domain" description="Manganese/iron superoxide dismutase C-terminal" evidence="10">
    <location>
        <begin position="97"/>
        <end position="197"/>
    </location>
</feature>
<evidence type="ECO:0000313" key="12">
    <source>
        <dbReference type="Proteomes" id="UP000500930"/>
    </source>
</evidence>
<evidence type="ECO:0000259" key="9">
    <source>
        <dbReference type="Pfam" id="PF00081"/>
    </source>
</evidence>
<keyword evidence="3 7" id="KW-0479">Metal-binding</keyword>
<dbReference type="KEGG" id="aplt:ANPL_01580"/>
<protein>
    <recommendedName>
        <fullName evidence="8">Superoxide dismutase</fullName>
        <ecNumber evidence="8">1.15.1.1</ecNumber>
    </recommendedName>
</protein>
<dbReference type="Gene3D" id="1.10.287.990">
    <property type="entry name" value="Fe,Mn superoxide dismutase (SOD) domain"/>
    <property type="match status" value="1"/>
</dbReference>
<evidence type="ECO:0000259" key="10">
    <source>
        <dbReference type="Pfam" id="PF02777"/>
    </source>
</evidence>
<keyword evidence="4 8" id="KW-0560">Oxidoreductase</keyword>
<evidence type="ECO:0000256" key="2">
    <source>
        <dbReference type="ARBA" id="ARBA00008714"/>
    </source>
</evidence>
<dbReference type="InterPro" id="IPR036314">
    <property type="entry name" value="SOD_C_sf"/>
</dbReference>
<dbReference type="PANTHER" id="PTHR42769">
    <property type="entry name" value="SUPEROXIDE DISMUTASE"/>
    <property type="match status" value="1"/>
</dbReference>
<comment type="function">
    <text evidence="8">Destroys radicals which are normally produced within the cells and which are toxic to biological systems.</text>
</comment>
<dbReference type="GO" id="GO:0046872">
    <property type="term" value="F:metal ion binding"/>
    <property type="evidence" value="ECO:0007669"/>
    <property type="project" value="UniProtKB-KW"/>
</dbReference>
<comment type="similarity">
    <text evidence="2 8">Belongs to the iron/manganese superoxide dismutase family.</text>
</comment>
<dbReference type="InterPro" id="IPR036324">
    <property type="entry name" value="Mn/Fe_SOD_N_sf"/>
</dbReference>
<dbReference type="PRINTS" id="PR01703">
    <property type="entry name" value="MNSODISMTASE"/>
</dbReference>
<sequence length="206" mass="23032">MFELSRLPYDGLEPHISARLLDRHYNGHHKTYVDVLNKLVAGTEFEGLSNDSLPDIVVKSHSTGNAGKAIFNNAAQIWNHDFYWKSMKCGGGGNPPKKLLGIIESSFGGVEEFKSAFSATGLGQFGSGWAWLVYDLEDKKLKVVSTANADSPLLTAGQRALAVVDVWEHAYYLDYLNVRKRYIDVFLEYLLNWDFVLQGLEDEGVL</sequence>
<dbReference type="RefSeq" id="WP_169193064.1">
    <property type="nucleotide sequence ID" value="NZ_CP046391.1"/>
</dbReference>
<evidence type="ECO:0000256" key="1">
    <source>
        <dbReference type="ARBA" id="ARBA00001965"/>
    </source>
</evidence>
<evidence type="ECO:0000256" key="4">
    <source>
        <dbReference type="ARBA" id="ARBA00023002"/>
    </source>
</evidence>
<dbReference type="Proteomes" id="UP000500930">
    <property type="component" value="Chromosome"/>
</dbReference>
<dbReference type="EC" id="1.15.1.1" evidence="8"/>
<dbReference type="InterPro" id="IPR019831">
    <property type="entry name" value="Mn/Fe_SOD_N"/>
</dbReference>
<feature type="binding site" evidence="7">
    <location>
        <position position="24"/>
    </location>
    <ligand>
        <name>Mn(2+)</name>
        <dbReference type="ChEBI" id="CHEBI:29035"/>
    </ligand>
</feature>
<organism evidence="11 12">
    <name type="scientific">Anaplasma platys</name>
    <dbReference type="NCBI Taxonomy" id="949"/>
    <lineage>
        <taxon>Bacteria</taxon>
        <taxon>Pseudomonadati</taxon>
        <taxon>Pseudomonadota</taxon>
        <taxon>Alphaproteobacteria</taxon>
        <taxon>Rickettsiales</taxon>
        <taxon>Anaplasmataceae</taxon>
        <taxon>Anaplasma</taxon>
    </lineage>
</organism>
<dbReference type="Pfam" id="PF02777">
    <property type="entry name" value="Sod_Fe_C"/>
    <property type="match status" value="1"/>
</dbReference>
<feature type="binding site" evidence="7">
    <location>
        <position position="169"/>
    </location>
    <ligand>
        <name>Mn(2+)</name>
        <dbReference type="ChEBI" id="CHEBI:29035"/>
    </ligand>
</feature>
<dbReference type="SUPFAM" id="SSF46609">
    <property type="entry name" value="Fe,Mn superoxide dismutase (SOD), N-terminal domain"/>
    <property type="match status" value="1"/>
</dbReference>
<dbReference type="PROSITE" id="PS00088">
    <property type="entry name" value="SOD_MN"/>
    <property type="match status" value="1"/>
</dbReference>
<dbReference type="Pfam" id="PF00081">
    <property type="entry name" value="Sod_Fe_N"/>
    <property type="match status" value="1"/>
</dbReference>
<keyword evidence="12" id="KW-1185">Reference proteome</keyword>
<dbReference type="GO" id="GO:0004784">
    <property type="term" value="F:superoxide dismutase activity"/>
    <property type="evidence" value="ECO:0007669"/>
    <property type="project" value="UniProtKB-EC"/>
</dbReference>
<accession>A0A858PXX3</accession>
<feature type="domain" description="Manganese/iron superoxide dismutase N-terminal" evidence="9">
    <location>
        <begin position="2"/>
        <end position="88"/>
    </location>
</feature>
<evidence type="ECO:0000256" key="8">
    <source>
        <dbReference type="RuleBase" id="RU000414"/>
    </source>
</evidence>
<name>A0A858PXX3_9RICK</name>
<gene>
    <name evidence="11" type="primary">sodB</name>
    <name evidence="11" type="ORF">ANPL_01580</name>
</gene>
<feature type="binding site" evidence="7">
    <location>
        <position position="165"/>
    </location>
    <ligand>
        <name>Mn(2+)</name>
        <dbReference type="ChEBI" id="CHEBI:29035"/>
    </ligand>
</feature>